<reference evidence="3" key="1">
    <citation type="journal article" date="2011" name="Nat. Commun.">
        <title>Effector diversification within compartments of the Leptosphaeria maculans genome affected by Repeat-Induced Point mutations.</title>
        <authorList>
            <person name="Rouxel T."/>
            <person name="Grandaubert J."/>
            <person name="Hane J.K."/>
            <person name="Hoede C."/>
            <person name="van de Wouw A.P."/>
            <person name="Couloux A."/>
            <person name="Dominguez V."/>
            <person name="Anthouard V."/>
            <person name="Bally P."/>
            <person name="Bourras S."/>
            <person name="Cozijnsen A.J."/>
            <person name="Ciuffetti L.M."/>
            <person name="Degrave A."/>
            <person name="Dilmaghani A."/>
            <person name="Duret L."/>
            <person name="Fudal I."/>
            <person name="Goodwin S.B."/>
            <person name="Gout L."/>
            <person name="Glaser N."/>
            <person name="Linglin J."/>
            <person name="Kema G.H.J."/>
            <person name="Lapalu N."/>
            <person name="Lawrence C.B."/>
            <person name="May K."/>
            <person name="Meyer M."/>
            <person name="Ollivier B."/>
            <person name="Poulain J."/>
            <person name="Schoch C.L."/>
            <person name="Simon A."/>
            <person name="Spatafora J.W."/>
            <person name="Stachowiak A."/>
            <person name="Turgeon B.G."/>
            <person name="Tyler B.M."/>
            <person name="Vincent D."/>
            <person name="Weissenbach J."/>
            <person name="Amselem J."/>
            <person name="Quesneville H."/>
            <person name="Oliver R.P."/>
            <person name="Wincker P."/>
            <person name="Balesdent M.-H."/>
            <person name="Howlett B.J."/>
        </authorList>
    </citation>
    <scope>NUCLEOTIDE SEQUENCE [LARGE SCALE GENOMIC DNA]</scope>
    <source>
        <strain evidence="3">JN3 / isolate v23.1.3 / race Av1-4-5-6-7-8</strain>
    </source>
</reference>
<sequence>MPVNQPPRPSMLPCQMRTLITTLLLLVESCRVNPMIQYPACAQYVDGSG</sequence>
<evidence type="ECO:0000256" key="1">
    <source>
        <dbReference type="SAM" id="SignalP"/>
    </source>
</evidence>
<evidence type="ECO:0000313" key="2">
    <source>
        <dbReference type="EMBL" id="CBY01663.1"/>
    </source>
</evidence>
<accession>E5AEM4</accession>
<protein>
    <submittedName>
        <fullName evidence="2">Predicted protein</fullName>
    </submittedName>
</protein>
<gene>
    <name evidence="2" type="ORF">LEMA_uP004500.1</name>
</gene>
<feature type="chain" id="PRO_5003195267" evidence="1">
    <location>
        <begin position="30"/>
        <end position="49"/>
    </location>
</feature>
<name>E5AEM4_LEPMJ</name>
<keyword evidence="3" id="KW-1185">Reference proteome</keyword>
<dbReference type="Proteomes" id="UP000002668">
    <property type="component" value="Genome"/>
</dbReference>
<dbReference type="VEuPathDB" id="FungiDB:LEMA_uP004500.1"/>
<evidence type="ECO:0000313" key="3">
    <source>
        <dbReference type="Proteomes" id="UP000002668"/>
    </source>
</evidence>
<dbReference type="AlphaFoldDB" id="E5AEM4"/>
<proteinExistence type="predicted"/>
<organism evidence="2 3">
    <name type="scientific">Leptosphaeria maculans (strain JN3 / isolate v23.1.3 / race Av1-4-5-6-7-8)</name>
    <name type="common">Blackleg fungus</name>
    <name type="synonym">Phoma lingam</name>
    <dbReference type="NCBI Taxonomy" id="985895"/>
    <lineage>
        <taxon>Eukaryota</taxon>
        <taxon>Fungi</taxon>
        <taxon>Dikarya</taxon>
        <taxon>Ascomycota</taxon>
        <taxon>Pezizomycotina</taxon>
        <taxon>Dothideomycetes</taxon>
        <taxon>Pleosporomycetidae</taxon>
        <taxon>Pleosporales</taxon>
        <taxon>Pleosporineae</taxon>
        <taxon>Leptosphaeriaceae</taxon>
        <taxon>Plenodomus</taxon>
        <taxon>Plenodomus lingam/Leptosphaeria maculans species complex</taxon>
    </lineage>
</organism>
<feature type="signal peptide" evidence="1">
    <location>
        <begin position="1"/>
        <end position="29"/>
    </location>
</feature>
<dbReference type="InParanoid" id="E5AEM4"/>
<dbReference type="EMBL" id="FP929139">
    <property type="protein sequence ID" value="CBY01663.1"/>
    <property type="molecule type" value="Genomic_DNA"/>
</dbReference>
<dbReference type="HOGENOM" id="CLU_3143407_0_0_1"/>
<keyword evidence="1" id="KW-0732">Signal</keyword>